<name>A0A0G1VI67_9BACT</name>
<dbReference type="STRING" id="1618342.UY40_C0003G0005"/>
<evidence type="ECO:0000256" key="1">
    <source>
        <dbReference type="SAM" id="Phobius"/>
    </source>
</evidence>
<proteinExistence type="predicted"/>
<organism evidence="2 3">
    <name type="scientific">candidate division CPR1 bacterium GW2011_GWC1_49_13</name>
    <dbReference type="NCBI Taxonomy" id="1618342"/>
    <lineage>
        <taxon>Bacteria</taxon>
        <taxon>candidate division CPR1</taxon>
    </lineage>
</organism>
<feature type="transmembrane region" description="Helical" evidence="1">
    <location>
        <begin position="32"/>
        <end position="61"/>
    </location>
</feature>
<evidence type="ECO:0008006" key="4">
    <source>
        <dbReference type="Google" id="ProtNLM"/>
    </source>
</evidence>
<sequence>MAEDPGKETVLLEWEAPERVYKKHSPAYFRNLFVLLLIFALAAAFFKQFLLAVLLMAVYFVKWALDKNLPKKTKYVISNLGVRSHGHPYTWDQLKSFWFDEVDGSGVLEIATRPIYPGTIYMVLNAVKKDKIAEVLSKYIPLKTKVEEDVTEKISQRINRWFPLE</sequence>
<keyword evidence="1" id="KW-0472">Membrane</keyword>
<keyword evidence="1" id="KW-0812">Transmembrane</keyword>
<evidence type="ECO:0000313" key="3">
    <source>
        <dbReference type="Proteomes" id="UP000034119"/>
    </source>
</evidence>
<accession>A0A0G1VI67</accession>
<reference evidence="2 3" key="1">
    <citation type="journal article" date="2015" name="Nature">
        <title>rRNA introns, odd ribosomes, and small enigmatic genomes across a large radiation of phyla.</title>
        <authorList>
            <person name="Brown C.T."/>
            <person name="Hug L.A."/>
            <person name="Thomas B.C."/>
            <person name="Sharon I."/>
            <person name="Castelle C.J."/>
            <person name="Singh A."/>
            <person name="Wilkins M.J."/>
            <person name="Williams K.H."/>
            <person name="Banfield J.F."/>
        </authorList>
    </citation>
    <scope>NUCLEOTIDE SEQUENCE [LARGE SCALE GENOMIC DNA]</scope>
</reference>
<protein>
    <recommendedName>
        <fullName evidence="4">DUF5673 domain-containing protein</fullName>
    </recommendedName>
</protein>
<gene>
    <name evidence="2" type="ORF">UY40_C0003G0005</name>
</gene>
<keyword evidence="1" id="KW-1133">Transmembrane helix</keyword>
<evidence type="ECO:0000313" key="2">
    <source>
        <dbReference type="EMBL" id="KKW06116.1"/>
    </source>
</evidence>
<comment type="caution">
    <text evidence="2">The sequence shown here is derived from an EMBL/GenBank/DDBJ whole genome shotgun (WGS) entry which is preliminary data.</text>
</comment>
<dbReference type="AlphaFoldDB" id="A0A0G1VI67"/>
<dbReference type="Proteomes" id="UP000034119">
    <property type="component" value="Unassembled WGS sequence"/>
</dbReference>
<dbReference type="EMBL" id="LCPW01000003">
    <property type="protein sequence ID" value="KKW06116.1"/>
    <property type="molecule type" value="Genomic_DNA"/>
</dbReference>